<dbReference type="EMBL" id="JAJSOF020000021">
    <property type="protein sequence ID" value="KAJ4436635.1"/>
    <property type="molecule type" value="Genomic_DNA"/>
</dbReference>
<dbReference type="Proteomes" id="UP001148838">
    <property type="component" value="Unassembled WGS sequence"/>
</dbReference>
<sequence length="358" mass="40809">MMTQNICMEISYYVLRNDSFGNTVLNPLRLFNVEAECATSQRFRGLDYYSDAELFSRLITSRCVTASRPDIRTNVQPRRRKRKKIMSYRKTAESQKLERSKARSKTSLRRAKAKTEGKKRKLVVIGLGAFCFLCGCVRSVESKSCVEFLAFWLDVQNFHVCVDVSVGVVGICDVFCICGVLRCNFVGSLAYAFHLKLNEKLYVCHAELSLKIPTLTMLHTDCITMPNFGKIKYTKDQLTSAVPAVRDGERIKTSAKKFGVLRSTLQRYIKGQDKSTFGPKSVLSGDEEEENSEEFCVLFRLYEVSAKKKEKYFERKGTPVEPEEITVDSMKVVTDKERDQPEDNEEIIERQLSSQSSG</sequence>
<name>A0ABQ8ST70_PERAM</name>
<evidence type="ECO:0000256" key="2">
    <source>
        <dbReference type="SAM" id="MobiDB-lite"/>
    </source>
</evidence>
<reference evidence="3 4" key="1">
    <citation type="journal article" date="2022" name="Allergy">
        <title>Genome assembly and annotation of Periplaneta americana reveal a comprehensive cockroach allergen profile.</title>
        <authorList>
            <person name="Wang L."/>
            <person name="Xiong Q."/>
            <person name="Saelim N."/>
            <person name="Wang L."/>
            <person name="Nong W."/>
            <person name="Wan A.T."/>
            <person name="Shi M."/>
            <person name="Liu X."/>
            <person name="Cao Q."/>
            <person name="Hui J.H.L."/>
            <person name="Sookrung N."/>
            <person name="Leung T.F."/>
            <person name="Tungtrongchitr A."/>
            <person name="Tsui S.K.W."/>
        </authorList>
    </citation>
    <scope>NUCLEOTIDE SEQUENCE [LARGE SCALE GENOMIC DNA]</scope>
    <source>
        <strain evidence="3">PWHHKU_190912</strain>
    </source>
</reference>
<feature type="region of interest" description="Disordered" evidence="2">
    <location>
        <begin position="324"/>
        <end position="358"/>
    </location>
</feature>
<evidence type="ECO:0000313" key="4">
    <source>
        <dbReference type="Proteomes" id="UP001148838"/>
    </source>
</evidence>
<dbReference type="InterPro" id="IPR009057">
    <property type="entry name" value="Homeodomain-like_sf"/>
</dbReference>
<comment type="caution">
    <text evidence="3">The sequence shown here is derived from an EMBL/GenBank/DDBJ whole genome shotgun (WGS) entry which is preliminary data.</text>
</comment>
<keyword evidence="4" id="KW-1185">Reference proteome</keyword>
<comment type="subcellular location">
    <subcellularLocation>
        <location evidence="1">Nucleus</location>
    </subcellularLocation>
</comment>
<evidence type="ECO:0000313" key="3">
    <source>
        <dbReference type="EMBL" id="KAJ4436635.1"/>
    </source>
</evidence>
<proteinExistence type="predicted"/>
<evidence type="ECO:0008006" key="5">
    <source>
        <dbReference type="Google" id="ProtNLM"/>
    </source>
</evidence>
<evidence type="ECO:0000256" key="1">
    <source>
        <dbReference type="ARBA" id="ARBA00004123"/>
    </source>
</evidence>
<gene>
    <name evidence="3" type="ORF">ANN_16766</name>
</gene>
<protein>
    <recommendedName>
        <fullName evidence="5">HTH psq-type domain-containing protein</fullName>
    </recommendedName>
</protein>
<dbReference type="SUPFAM" id="SSF46689">
    <property type="entry name" value="Homeodomain-like"/>
    <property type="match status" value="1"/>
</dbReference>
<accession>A0ABQ8ST70</accession>
<organism evidence="3 4">
    <name type="scientific">Periplaneta americana</name>
    <name type="common">American cockroach</name>
    <name type="synonym">Blatta americana</name>
    <dbReference type="NCBI Taxonomy" id="6978"/>
    <lineage>
        <taxon>Eukaryota</taxon>
        <taxon>Metazoa</taxon>
        <taxon>Ecdysozoa</taxon>
        <taxon>Arthropoda</taxon>
        <taxon>Hexapoda</taxon>
        <taxon>Insecta</taxon>
        <taxon>Pterygota</taxon>
        <taxon>Neoptera</taxon>
        <taxon>Polyneoptera</taxon>
        <taxon>Dictyoptera</taxon>
        <taxon>Blattodea</taxon>
        <taxon>Blattoidea</taxon>
        <taxon>Blattidae</taxon>
        <taxon>Blattinae</taxon>
        <taxon>Periplaneta</taxon>
    </lineage>
</organism>